<evidence type="ECO:0008006" key="3">
    <source>
        <dbReference type="Google" id="ProtNLM"/>
    </source>
</evidence>
<reference evidence="1 2" key="1">
    <citation type="submission" date="2018-04" db="EMBL/GenBank/DDBJ databases">
        <title>Methylobacterium sp. PR1016A genome.</title>
        <authorList>
            <person name="Park W."/>
        </authorList>
    </citation>
    <scope>NUCLEOTIDE SEQUENCE [LARGE SCALE GENOMIC DNA]</scope>
    <source>
        <strain evidence="1 2">PR1016A</strain>
    </source>
</reference>
<dbReference type="SUPFAM" id="SSF51161">
    <property type="entry name" value="Trimeric LpxA-like enzymes"/>
    <property type="match status" value="1"/>
</dbReference>
<keyword evidence="2" id="KW-1185">Reference proteome</keyword>
<evidence type="ECO:0000313" key="1">
    <source>
        <dbReference type="EMBL" id="AWB23807.1"/>
    </source>
</evidence>
<dbReference type="RefSeq" id="WP_099955584.1">
    <property type="nucleotide sequence ID" value="NZ_CP028843.1"/>
</dbReference>
<organism evidence="1 2">
    <name type="scientific">Methylobacterium currus</name>
    <dbReference type="NCBI Taxonomy" id="2051553"/>
    <lineage>
        <taxon>Bacteria</taxon>
        <taxon>Pseudomonadati</taxon>
        <taxon>Pseudomonadota</taxon>
        <taxon>Alphaproteobacteria</taxon>
        <taxon>Hyphomicrobiales</taxon>
        <taxon>Methylobacteriaceae</taxon>
        <taxon>Methylobacterium</taxon>
    </lineage>
</organism>
<gene>
    <name evidence="1" type="ORF">DA075_25360</name>
</gene>
<dbReference type="EMBL" id="CP028843">
    <property type="protein sequence ID" value="AWB23807.1"/>
    <property type="molecule type" value="Genomic_DNA"/>
</dbReference>
<dbReference type="KEGG" id="mee:DA075_25360"/>
<accession>A0A2R4WQK3</accession>
<dbReference type="PANTHER" id="PTHR42811">
    <property type="entry name" value="SERINE ACETYLTRANSFERASE"/>
    <property type="match status" value="1"/>
</dbReference>
<dbReference type="AlphaFoldDB" id="A0A2R4WQK3"/>
<dbReference type="Gene3D" id="2.160.10.10">
    <property type="entry name" value="Hexapeptide repeat proteins"/>
    <property type="match status" value="1"/>
</dbReference>
<proteinExistence type="predicted"/>
<sequence>MNQLPTNVNLASAEERHGGILSLIASDVIRYAQQAQAFQGHKPGLLRQTSILLTPSLICCALYRLAHALHTRGSIRLGRAVARANLVFSRALIEPSARIGPGLYVPHPPGIVFRGSAGRNLTLYTKAIVGPLGAPAFGAALDICPRLGDDVTLGVNVVVAGRVVVGSRVQMGPGVTILRSVPSDVAIIAPYMHARGARSAAMRVAP</sequence>
<evidence type="ECO:0000313" key="2">
    <source>
        <dbReference type="Proteomes" id="UP000244755"/>
    </source>
</evidence>
<dbReference type="InterPro" id="IPR011004">
    <property type="entry name" value="Trimer_LpxA-like_sf"/>
</dbReference>
<dbReference type="OrthoDB" id="9815592at2"/>
<dbReference type="InterPro" id="IPR001451">
    <property type="entry name" value="Hexapep"/>
</dbReference>
<name>A0A2R4WQK3_9HYPH</name>
<dbReference type="Proteomes" id="UP000244755">
    <property type="component" value="Chromosome 1"/>
</dbReference>
<dbReference type="Pfam" id="PF00132">
    <property type="entry name" value="Hexapep"/>
    <property type="match status" value="1"/>
</dbReference>
<protein>
    <recommendedName>
        <fullName evidence="3">Serine acetyltransferase</fullName>
    </recommendedName>
</protein>